<evidence type="ECO:0000313" key="2">
    <source>
        <dbReference type="Proteomes" id="UP000799423"/>
    </source>
</evidence>
<dbReference type="Gene3D" id="1.25.40.10">
    <property type="entry name" value="Tetratricopeptide repeat domain"/>
    <property type="match status" value="1"/>
</dbReference>
<evidence type="ECO:0000313" key="1">
    <source>
        <dbReference type="EMBL" id="KAF2847544.1"/>
    </source>
</evidence>
<dbReference type="SUPFAM" id="SSF48452">
    <property type="entry name" value="TPR-like"/>
    <property type="match status" value="1"/>
</dbReference>
<dbReference type="Proteomes" id="UP000799423">
    <property type="component" value="Unassembled WGS sequence"/>
</dbReference>
<protein>
    <submittedName>
        <fullName evidence="1">DUF924-domain-containing protein</fullName>
    </submittedName>
</protein>
<organism evidence="1 2">
    <name type="scientific">Plenodomus tracheiphilus IPT5</name>
    <dbReference type="NCBI Taxonomy" id="1408161"/>
    <lineage>
        <taxon>Eukaryota</taxon>
        <taxon>Fungi</taxon>
        <taxon>Dikarya</taxon>
        <taxon>Ascomycota</taxon>
        <taxon>Pezizomycotina</taxon>
        <taxon>Dothideomycetes</taxon>
        <taxon>Pleosporomycetidae</taxon>
        <taxon>Pleosporales</taxon>
        <taxon>Pleosporineae</taxon>
        <taxon>Leptosphaeriaceae</taxon>
        <taxon>Plenodomus</taxon>
    </lineage>
</organism>
<accession>A0A6A7AXK8</accession>
<dbReference type="Gene3D" id="1.20.58.320">
    <property type="entry name" value="TPR-like"/>
    <property type="match status" value="1"/>
</dbReference>
<dbReference type="InterPro" id="IPR010323">
    <property type="entry name" value="DUF924"/>
</dbReference>
<dbReference type="EMBL" id="MU006324">
    <property type="protein sequence ID" value="KAF2847544.1"/>
    <property type="molecule type" value="Genomic_DNA"/>
</dbReference>
<sequence length="259" mass="29447">MSISNLSPSTSIAYPALEEVLSHAVLESISQFWFHHMDSDHIIALDVEDAGPWFTQTEAFDEECIAQFSPVLKAIKSVEPTGEDIISAANPSTPLHWLSLIILLDQLPRNCFRGAGLEIAYRYFDPLALEVALQAIKSRIPDETSVRFRLTYRFWFYMPMEHSEDMEVQEMLTQAHLRMFADLDMVIASPPVGQDTDVAHCRAVLIKRRASYEKFKATIRGICDSHKSIIRSFGRFPHRNETLGRASTAGELEFLRQKT</sequence>
<dbReference type="AlphaFoldDB" id="A0A6A7AXK8"/>
<name>A0A6A7AXK8_9PLEO</name>
<gene>
    <name evidence="1" type="ORF">T440DRAFT_470850</name>
</gene>
<dbReference type="OrthoDB" id="414698at2759"/>
<keyword evidence="2" id="KW-1185">Reference proteome</keyword>
<dbReference type="InterPro" id="IPR011990">
    <property type="entry name" value="TPR-like_helical_dom_sf"/>
</dbReference>
<proteinExistence type="predicted"/>
<reference evidence="1" key="1">
    <citation type="submission" date="2020-01" db="EMBL/GenBank/DDBJ databases">
        <authorList>
            <consortium name="DOE Joint Genome Institute"/>
            <person name="Haridas S."/>
            <person name="Albert R."/>
            <person name="Binder M."/>
            <person name="Bloem J."/>
            <person name="Labutti K."/>
            <person name="Salamov A."/>
            <person name="Andreopoulos B."/>
            <person name="Baker S.E."/>
            <person name="Barry K."/>
            <person name="Bills G."/>
            <person name="Bluhm B.H."/>
            <person name="Cannon C."/>
            <person name="Castanera R."/>
            <person name="Culley D.E."/>
            <person name="Daum C."/>
            <person name="Ezra D."/>
            <person name="Gonzalez J.B."/>
            <person name="Henrissat B."/>
            <person name="Kuo A."/>
            <person name="Liang C."/>
            <person name="Lipzen A."/>
            <person name="Lutzoni F."/>
            <person name="Magnuson J."/>
            <person name="Mondo S."/>
            <person name="Nolan M."/>
            <person name="Ohm R."/>
            <person name="Pangilinan J."/>
            <person name="Park H.-J."/>
            <person name="Ramirez L."/>
            <person name="Alfaro M."/>
            <person name="Sun H."/>
            <person name="Tritt A."/>
            <person name="Yoshinaga Y."/>
            <person name="Zwiers L.-H."/>
            <person name="Turgeon B.G."/>
            <person name="Goodwin S.B."/>
            <person name="Spatafora J.W."/>
            <person name="Crous P.W."/>
            <person name="Grigoriev I.V."/>
        </authorList>
    </citation>
    <scope>NUCLEOTIDE SEQUENCE</scope>
    <source>
        <strain evidence="1">IPT5</strain>
    </source>
</reference>
<dbReference type="Pfam" id="PF06041">
    <property type="entry name" value="DUF924"/>
    <property type="match status" value="1"/>
</dbReference>